<proteinExistence type="predicted"/>
<dbReference type="GO" id="GO:0016853">
    <property type="term" value="F:isomerase activity"/>
    <property type="evidence" value="ECO:0007669"/>
    <property type="project" value="UniProtKB-KW"/>
</dbReference>
<dbReference type="GO" id="GO:0003906">
    <property type="term" value="F:DNA-(apurinic or apyrimidinic site) endonuclease activity"/>
    <property type="evidence" value="ECO:0007669"/>
    <property type="project" value="TreeGrafter"/>
</dbReference>
<protein>
    <submittedName>
        <fullName evidence="2">Sugar phosphate isomerase/epimerase</fullName>
    </submittedName>
</protein>
<dbReference type="InterPro" id="IPR036237">
    <property type="entry name" value="Xyl_isomerase-like_sf"/>
</dbReference>
<dbReference type="PANTHER" id="PTHR21445">
    <property type="entry name" value="ENDONUCLEASE IV ENDODEOXYRIBONUCLEASE IV"/>
    <property type="match status" value="1"/>
</dbReference>
<dbReference type="InterPro" id="IPR013022">
    <property type="entry name" value="Xyl_isomerase-like_TIM-brl"/>
</dbReference>
<dbReference type="InterPro" id="IPR001719">
    <property type="entry name" value="AP_endonuc_2"/>
</dbReference>
<feature type="domain" description="Xylose isomerase-like TIM barrel" evidence="1">
    <location>
        <begin position="21"/>
        <end position="261"/>
    </location>
</feature>
<dbReference type="GO" id="GO:0008081">
    <property type="term" value="F:phosphoric diester hydrolase activity"/>
    <property type="evidence" value="ECO:0007669"/>
    <property type="project" value="TreeGrafter"/>
</dbReference>
<dbReference type="AlphaFoldDB" id="A0A7C3MI76"/>
<dbReference type="GO" id="GO:0006284">
    <property type="term" value="P:base-excision repair"/>
    <property type="evidence" value="ECO:0007669"/>
    <property type="project" value="TreeGrafter"/>
</dbReference>
<name>A0A7C3MI76_DICTH</name>
<keyword evidence="2" id="KW-0413">Isomerase</keyword>
<dbReference type="Gene3D" id="3.20.20.150">
    <property type="entry name" value="Divalent-metal-dependent TIM barrel enzymes"/>
    <property type="match status" value="1"/>
</dbReference>
<reference evidence="2" key="1">
    <citation type="journal article" date="2020" name="mSystems">
        <title>Genome- and Community-Level Interaction Insights into Carbon Utilization and Element Cycling Functions of Hydrothermarchaeota in Hydrothermal Sediment.</title>
        <authorList>
            <person name="Zhou Z."/>
            <person name="Liu Y."/>
            <person name="Xu W."/>
            <person name="Pan J."/>
            <person name="Luo Z.H."/>
            <person name="Li M."/>
        </authorList>
    </citation>
    <scope>NUCLEOTIDE SEQUENCE [LARGE SCALE GENOMIC DNA]</scope>
    <source>
        <strain evidence="2">SpSt-81</strain>
    </source>
</reference>
<dbReference type="Pfam" id="PF01261">
    <property type="entry name" value="AP_endonuc_2"/>
    <property type="match status" value="1"/>
</dbReference>
<dbReference type="GO" id="GO:0003677">
    <property type="term" value="F:DNA binding"/>
    <property type="evidence" value="ECO:0007669"/>
    <property type="project" value="InterPro"/>
</dbReference>
<dbReference type="EMBL" id="DTIN01000004">
    <property type="protein sequence ID" value="HFX12553.1"/>
    <property type="molecule type" value="Genomic_DNA"/>
</dbReference>
<accession>A0A7C3MI76</accession>
<comment type="caution">
    <text evidence="2">The sequence shown here is derived from an EMBL/GenBank/DDBJ whole genome shotgun (WGS) entry which is preliminary data.</text>
</comment>
<evidence type="ECO:0000313" key="2">
    <source>
        <dbReference type="EMBL" id="HFX12553.1"/>
    </source>
</evidence>
<dbReference type="SMART" id="SM00518">
    <property type="entry name" value="AP2Ec"/>
    <property type="match status" value="1"/>
</dbReference>
<evidence type="ECO:0000259" key="1">
    <source>
        <dbReference type="Pfam" id="PF01261"/>
    </source>
</evidence>
<gene>
    <name evidence="2" type="ORF">ENW00_00095</name>
</gene>
<sequence>MKIGFSFLSLKTYSVRRAIDITQNLGGNTLELFGDLVLFFNGRLLEKPERIREYAENKNFFLTMHLPYIDINLGSFNDLIWKSSIDSVLKALDYAYKIGVKRAVIHPGQVPLRIFLLKYLAKKRLKKSLEIIMDKADKYGIEITFENTYFDDNDLFENVEEFKKFIDTFRERLKVCFDFGHANISSQGVNKSFEILRPYITHIHIHDNDGTKDEHLSLGKGKIQFEEYLDFIRNFKGSIILEINSLKEKHENLKRSIQYLKGER</sequence>
<dbReference type="PANTHER" id="PTHR21445:SF0">
    <property type="entry name" value="APURINIC-APYRIMIDINIC ENDONUCLEASE"/>
    <property type="match status" value="1"/>
</dbReference>
<organism evidence="2">
    <name type="scientific">Dictyoglomus thermophilum</name>
    <dbReference type="NCBI Taxonomy" id="14"/>
    <lineage>
        <taxon>Bacteria</taxon>
        <taxon>Pseudomonadati</taxon>
        <taxon>Dictyoglomota</taxon>
        <taxon>Dictyoglomia</taxon>
        <taxon>Dictyoglomales</taxon>
        <taxon>Dictyoglomaceae</taxon>
        <taxon>Dictyoglomus</taxon>
    </lineage>
</organism>
<dbReference type="GO" id="GO:0008270">
    <property type="term" value="F:zinc ion binding"/>
    <property type="evidence" value="ECO:0007669"/>
    <property type="project" value="InterPro"/>
</dbReference>
<dbReference type="SUPFAM" id="SSF51658">
    <property type="entry name" value="Xylose isomerase-like"/>
    <property type="match status" value="1"/>
</dbReference>